<organism evidence="1">
    <name type="scientific">Anguilla anguilla</name>
    <name type="common">European freshwater eel</name>
    <name type="synonym">Muraena anguilla</name>
    <dbReference type="NCBI Taxonomy" id="7936"/>
    <lineage>
        <taxon>Eukaryota</taxon>
        <taxon>Metazoa</taxon>
        <taxon>Chordata</taxon>
        <taxon>Craniata</taxon>
        <taxon>Vertebrata</taxon>
        <taxon>Euteleostomi</taxon>
        <taxon>Actinopterygii</taxon>
        <taxon>Neopterygii</taxon>
        <taxon>Teleostei</taxon>
        <taxon>Anguilliformes</taxon>
        <taxon>Anguillidae</taxon>
        <taxon>Anguilla</taxon>
    </lineage>
</organism>
<protein>
    <submittedName>
        <fullName evidence="1">Uncharacterized protein</fullName>
    </submittedName>
</protein>
<sequence length="10" mass="1083">MYLCAGVIDV</sequence>
<reference evidence="1" key="2">
    <citation type="journal article" date="2015" name="Fish Shellfish Immunol.">
        <title>Early steps in the European eel (Anguilla anguilla)-Vibrio vulnificus interaction in the gills: Role of the RtxA13 toxin.</title>
        <authorList>
            <person name="Callol A."/>
            <person name="Pajuelo D."/>
            <person name="Ebbesson L."/>
            <person name="Teles M."/>
            <person name="MacKenzie S."/>
            <person name="Amaro C."/>
        </authorList>
    </citation>
    <scope>NUCLEOTIDE SEQUENCE</scope>
</reference>
<name>A0A0E9UG86_ANGAN</name>
<evidence type="ECO:0000313" key="1">
    <source>
        <dbReference type="EMBL" id="JAH64874.1"/>
    </source>
</evidence>
<reference evidence="1" key="1">
    <citation type="submission" date="2014-11" db="EMBL/GenBank/DDBJ databases">
        <authorList>
            <person name="Amaro Gonzalez C."/>
        </authorList>
    </citation>
    <scope>NUCLEOTIDE SEQUENCE</scope>
</reference>
<dbReference type="EMBL" id="GBXM01043703">
    <property type="protein sequence ID" value="JAH64874.1"/>
    <property type="molecule type" value="Transcribed_RNA"/>
</dbReference>
<proteinExistence type="predicted"/>
<accession>A0A0E9UG86</accession>